<name>A0A2T4BPA4_TRILO</name>
<feature type="region of interest" description="Disordered" evidence="1">
    <location>
        <begin position="73"/>
        <end position="95"/>
    </location>
</feature>
<evidence type="ECO:0000313" key="3">
    <source>
        <dbReference type="Proteomes" id="UP000240760"/>
    </source>
</evidence>
<feature type="region of interest" description="Disordered" evidence="1">
    <location>
        <begin position="1"/>
        <end position="28"/>
    </location>
</feature>
<dbReference type="AlphaFoldDB" id="A0A2T4BPA4"/>
<reference evidence="2 3" key="1">
    <citation type="submission" date="2016-07" db="EMBL/GenBank/DDBJ databases">
        <title>Multiple horizontal gene transfer events from other fungi enriched the ability of initially mycotrophic Trichoderma (Ascomycota) to feed on dead plant biomass.</title>
        <authorList>
            <consortium name="DOE Joint Genome Institute"/>
            <person name="Aerts A."/>
            <person name="Atanasova L."/>
            <person name="Chenthamara K."/>
            <person name="Zhang J."/>
            <person name="Grujic M."/>
            <person name="Henrissat B."/>
            <person name="Kuo A."/>
            <person name="Salamov A."/>
            <person name="Lipzen A."/>
            <person name="Labutti K."/>
            <person name="Barry K."/>
            <person name="Miao Y."/>
            <person name="Rahimi M.J."/>
            <person name="Shen Q."/>
            <person name="Grigoriev I.V."/>
            <person name="Kubicek C.P."/>
            <person name="Druzhinina I.S."/>
        </authorList>
    </citation>
    <scope>NUCLEOTIDE SEQUENCE [LARGE SCALE GENOMIC DNA]</scope>
    <source>
        <strain evidence="2 3">ATCC 18648</strain>
    </source>
</reference>
<sequence length="95" mass="10285">MTSHHKPPRLGLGPFSAAHRQGKGKHRRRLLKKWTDFGPNLDALAGSRFRSLASLALPAGVFLTEGNRQLCRSSIRPPSHSGNSSPVASSWASDT</sequence>
<proteinExistence type="predicted"/>
<dbReference type="Proteomes" id="UP000240760">
    <property type="component" value="Unassembled WGS sequence"/>
</dbReference>
<evidence type="ECO:0000256" key="1">
    <source>
        <dbReference type="SAM" id="MobiDB-lite"/>
    </source>
</evidence>
<protein>
    <submittedName>
        <fullName evidence="2">Uncharacterized protein</fullName>
    </submittedName>
</protein>
<evidence type="ECO:0000313" key="2">
    <source>
        <dbReference type="EMBL" id="PTB71153.1"/>
    </source>
</evidence>
<keyword evidence="3" id="KW-1185">Reference proteome</keyword>
<dbReference type="EMBL" id="KZ679152">
    <property type="protein sequence ID" value="PTB71153.1"/>
    <property type="molecule type" value="Genomic_DNA"/>
</dbReference>
<feature type="compositionally biased region" description="Polar residues" evidence="1">
    <location>
        <begin position="80"/>
        <end position="95"/>
    </location>
</feature>
<gene>
    <name evidence="2" type="ORF">M440DRAFT_1154553</name>
</gene>
<organism evidence="2 3">
    <name type="scientific">Trichoderma longibrachiatum ATCC 18648</name>
    <dbReference type="NCBI Taxonomy" id="983965"/>
    <lineage>
        <taxon>Eukaryota</taxon>
        <taxon>Fungi</taxon>
        <taxon>Dikarya</taxon>
        <taxon>Ascomycota</taxon>
        <taxon>Pezizomycotina</taxon>
        <taxon>Sordariomycetes</taxon>
        <taxon>Hypocreomycetidae</taxon>
        <taxon>Hypocreales</taxon>
        <taxon>Hypocreaceae</taxon>
        <taxon>Trichoderma</taxon>
    </lineage>
</organism>
<accession>A0A2T4BPA4</accession>